<evidence type="ECO:0000313" key="2">
    <source>
        <dbReference type="EMBL" id="KIM69294.1"/>
    </source>
</evidence>
<feature type="compositionally biased region" description="Pro residues" evidence="1">
    <location>
        <begin position="318"/>
        <end position="327"/>
    </location>
</feature>
<reference evidence="2 3" key="1">
    <citation type="submission" date="2014-04" db="EMBL/GenBank/DDBJ databases">
        <authorList>
            <consortium name="DOE Joint Genome Institute"/>
            <person name="Kuo A."/>
            <person name="Kohler A."/>
            <person name="Nagy L.G."/>
            <person name="Floudas D."/>
            <person name="Copeland A."/>
            <person name="Barry K.W."/>
            <person name="Cichocki N."/>
            <person name="Veneault-Fourrey C."/>
            <person name="LaButti K."/>
            <person name="Lindquist E.A."/>
            <person name="Lipzen A."/>
            <person name="Lundell T."/>
            <person name="Morin E."/>
            <person name="Murat C."/>
            <person name="Sun H."/>
            <person name="Tunlid A."/>
            <person name="Henrissat B."/>
            <person name="Grigoriev I.V."/>
            <person name="Hibbett D.S."/>
            <person name="Martin F."/>
            <person name="Nordberg H.P."/>
            <person name="Cantor M.N."/>
            <person name="Hua S.X."/>
        </authorList>
    </citation>
    <scope>NUCLEOTIDE SEQUENCE [LARGE SCALE GENOMIC DNA]</scope>
    <source>
        <strain evidence="2 3">Foug A</strain>
    </source>
</reference>
<proteinExistence type="predicted"/>
<accession>A0A0C3EM64</accession>
<dbReference type="EMBL" id="KN822007">
    <property type="protein sequence ID" value="KIM69294.1"/>
    <property type="molecule type" value="Genomic_DNA"/>
</dbReference>
<dbReference type="AlphaFoldDB" id="A0A0C3EM64"/>
<reference evidence="3" key="2">
    <citation type="submission" date="2015-01" db="EMBL/GenBank/DDBJ databases">
        <title>Evolutionary Origins and Diversification of the Mycorrhizal Mutualists.</title>
        <authorList>
            <consortium name="DOE Joint Genome Institute"/>
            <consortium name="Mycorrhizal Genomics Consortium"/>
            <person name="Kohler A."/>
            <person name="Kuo A."/>
            <person name="Nagy L.G."/>
            <person name="Floudas D."/>
            <person name="Copeland A."/>
            <person name="Barry K.W."/>
            <person name="Cichocki N."/>
            <person name="Veneault-Fourrey C."/>
            <person name="LaButti K."/>
            <person name="Lindquist E.A."/>
            <person name="Lipzen A."/>
            <person name="Lundell T."/>
            <person name="Morin E."/>
            <person name="Murat C."/>
            <person name="Riley R."/>
            <person name="Ohm R."/>
            <person name="Sun H."/>
            <person name="Tunlid A."/>
            <person name="Henrissat B."/>
            <person name="Grigoriev I.V."/>
            <person name="Hibbett D.S."/>
            <person name="Martin F."/>
        </authorList>
    </citation>
    <scope>NUCLEOTIDE SEQUENCE [LARGE SCALE GENOMIC DNA]</scope>
    <source>
        <strain evidence="3">Foug A</strain>
    </source>
</reference>
<gene>
    <name evidence="2" type="ORF">SCLCIDRAFT_19901</name>
</gene>
<feature type="region of interest" description="Disordered" evidence="1">
    <location>
        <begin position="308"/>
        <end position="327"/>
    </location>
</feature>
<organism evidence="2 3">
    <name type="scientific">Scleroderma citrinum Foug A</name>
    <dbReference type="NCBI Taxonomy" id="1036808"/>
    <lineage>
        <taxon>Eukaryota</taxon>
        <taxon>Fungi</taxon>
        <taxon>Dikarya</taxon>
        <taxon>Basidiomycota</taxon>
        <taxon>Agaricomycotina</taxon>
        <taxon>Agaricomycetes</taxon>
        <taxon>Agaricomycetidae</taxon>
        <taxon>Boletales</taxon>
        <taxon>Sclerodermatineae</taxon>
        <taxon>Sclerodermataceae</taxon>
        <taxon>Scleroderma</taxon>
    </lineage>
</organism>
<dbReference type="HOGENOM" id="CLU_740011_0_0_1"/>
<keyword evidence="3" id="KW-1185">Reference proteome</keyword>
<dbReference type="Proteomes" id="UP000053989">
    <property type="component" value="Unassembled WGS sequence"/>
</dbReference>
<evidence type="ECO:0000313" key="3">
    <source>
        <dbReference type="Proteomes" id="UP000053989"/>
    </source>
</evidence>
<dbReference type="InParanoid" id="A0A0C3EM64"/>
<protein>
    <submittedName>
        <fullName evidence="2">Uncharacterized protein</fullName>
    </submittedName>
</protein>
<sequence length="374" mass="40997">MDSLNSERVVAHAAQQLTTYTNGLCNNVDVQYWWKVVDVVWDELTLVRGVAKDLPASFVMPTSLMATDRFMLDPAMVHKTKEWPKWDVIRNSKDEDFVDHPWYKIRDQGPEGRVHDKGKGREVPAVIAREPKDLFPHWMMPVVPGVPGQIGHALSRAAELAGRATVPRQGVVSVAVAVVVAVPDLGHHNAIEVTSGTKQSANAWPIYGCYTKSTKGIQEDPAMTYVEHLVQVEEEIFIVRREHAALLTQLANQREQIDSLTLIVEELWKVVANLSPMTPAPGLQDALSFPTQPTPLALASTTVLEEVGTSATTSRLPSPAPPPPIDAAPPVTSAIPETCWDLVLASWMLAISITPPVDSPDMETQLEGDGMHVD</sequence>
<name>A0A0C3EM64_9AGAM</name>
<dbReference type="STRING" id="1036808.A0A0C3EM64"/>
<evidence type="ECO:0000256" key="1">
    <source>
        <dbReference type="SAM" id="MobiDB-lite"/>
    </source>
</evidence>